<dbReference type="AlphaFoldDB" id="A0AAV0E2F0"/>
<feature type="region of interest" description="Disordered" evidence="3">
    <location>
        <begin position="390"/>
        <end position="439"/>
    </location>
</feature>
<evidence type="ECO:0000256" key="3">
    <source>
        <dbReference type="SAM" id="MobiDB-lite"/>
    </source>
</evidence>
<feature type="region of interest" description="Disordered" evidence="3">
    <location>
        <begin position="303"/>
        <end position="322"/>
    </location>
</feature>
<evidence type="ECO:0000313" key="5">
    <source>
        <dbReference type="Proteomes" id="UP001152523"/>
    </source>
</evidence>
<feature type="compositionally biased region" description="Polar residues" evidence="3">
    <location>
        <begin position="7"/>
        <end position="25"/>
    </location>
</feature>
<reference evidence="4" key="1">
    <citation type="submission" date="2022-07" db="EMBL/GenBank/DDBJ databases">
        <authorList>
            <person name="Macas J."/>
            <person name="Novak P."/>
            <person name="Neumann P."/>
        </authorList>
    </citation>
    <scope>NUCLEOTIDE SEQUENCE</scope>
</reference>
<protein>
    <recommendedName>
        <fullName evidence="6">Transposase, Ptta/En/Spm, plant</fullName>
    </recommendedName>
</protein>
<feature type="coiled-coil region" evidence="2">
    <location>
        <begin position="728"/>
        <end position="755"/>
    </location>
</feature>
<keyword evidence="5" id="KW-1185">Reference proteome</keyword>
<dbReference type="Pfam" id="PF02496">
    <property type="entry name" value="ABA_WDS"/>
    <property type="match status" value="2"/>
</dbReference>
<evidence type="ECO:0008006" key="6">
    <source>
        <dbReference type="Google" id="ProtNLM"/>
    </source>
</evidence>
<keyword evidence="2" id="KW-0175">Coiled coil</keyword>
<evidence type="ECO:0000256" key="1">
    <source>
        <dbReference type="ARBA" id="ARBA00007160"/>
    </source>
</evidence>
<gene>
    <name evidence="4" type="ORF">CEPIT_LOCUS20200</name>
</gene>
<dbReference type="InterPro" id="IPR003496">
    <property type="entry name" value="ABA_WDS"/>
</dbReference>
<accession>A0AAV0E2F0</accession>
<feature type="compositionally biased region" description="Polar residues" evidence="3">
    <location>
        <begin position="303"/>
        <end position="316"/>
    </location>
</feature>
<comment type="similarity">
    <text evidence="1">Belongs to the abscisic acid and water stress-induced protein family.</text>
</comment>
<evidence type="ECO:0000256" key="2">
    <source>
        <dbReference type="SAM" id="Coils"/>
    </source>
</evidence>
<comment type="caution">
    <text evidence="4">The sequence shown here is derived from an EMBL/GenBank/DDBJ whole genome shotgun (WGS) entry which is preliminary data.</text>
</comment>
<evidence type="ECO:0000313" key="4">
    <source>
        <dbReference type="EMBL" id="CAH9113193.1"/>
    </source>
</evidence>
<dbReference type="EMBL" id="CAMAPF010000204">
    <property type="protein sequence ID" value="CAH9113193.1"/>
    <property type="molecule type" value="Genomic_DNA"/>
</dbReference>
<sequence length="863" mass="97875">MSEENRQSSYPDSTTGFGGDINSNDTYEKPYDQETAAGYGGDDMCQETAAGYGGDDMCQDTAAGYGGDDMCQETAAGYGGDYSCMNEKQTTTEDGYGQDSCGGGVDYYFEDKPAGKSHEDFEKEKKHHKHLQQIGELGTAAAGAYALIGRYHLHECTPPILALKLSSSINICRKMNQETGSGLDFQVETSAELLQKYKLKVENITASRGKKGNAASKEVQKNLLFNQANAQVTKSKRGASNPTQRENVVAVRQSKRSALEQNTNKDFNFNRVKPQIMNNTRGVSNPSEQEMSAYCGSIQKSMQKENQQGGSHSGTIPIQKKRHDQNKRFLNTKVVTKKLGYMQVPCEKKPVKSTIRGQVEPIQKLQDNNEEFFRNINSKRQLRTTMTHEVQEVPEEHFSKKKKPNPKCPVMSLDEFINKNKKQHENDETESEYEEENDMNVEVEGDINHESNEGIEENGPAGATSVRKRGKTLCLKVHARGLEDRKEIILNAEGQPIGPDEKTLSELSSFLGTIARSADLCPLIYTNWKAVNKGPIWAYVNKKFHIQDKGKKYVYAIINDAWRRHKYSTKKDHFTKYRSLRECLKNRPKEIPEEHFKELIEYWKLDTVKAISHQNSQNTSQQKWRHRVGPISFARIRERLRAKKENKESPTRAEVFIETRQIRKGKKLDPEINEAVTKLQDLIKNSGKSSEEAFESVFGNEKPGRVRCHGRTTTRSLLKKKEELAEMEKRHATEVKVLNDKIQELENKCARQMAATDEKFRLLLTMLNPNKSGMDLGAFAAFLSTTAYTNHGLHSSTSTYAPCDNEYEKHEAKKYPEHAHEHKIEEEVAVAAKKEAKKDEEEAEGHKKHHFFNDLFSLITTNI</sequence>
<dbReference type="PANTHER" id="PTHR33144:SF16">
    <property type="entry name" value="OS02G0129000 PROTEIN"/>
    <property type="match status" value="1"/>
</dbReference>
<dbReference type="Proteomes" id="UP001152523">
    <property type="component" value="Unassembled WGS sequence"/>
</dbReference>
<name>A0AAV0E2F0_9ASTE</name>
<feature type="region of interest" description="Disordered" evidence="3">
    <location>
        <begin position="1"/>
        <end position="45"/>
    </location>
</feature>
<proteinExistence type="inferred from homology"/>
<dbReference type="InterPro" id="IPR004252">
    <property type="entry name" value="Probable_transposase_24"/>
</dbReference>
<organism evidence="4 5">
    <name type="scientific">Cuscuta epithymum</name>
    <dbReference type="NCBI Taxonomy" id="186058"/>
    <lineage>
        <taxon>Eukaryota</taxon>
        <taxon>Viridiplantae</taxon>
        <taxon>Streptophyta</taxon>
        <taxon>Embryophyta</taxon>
        <taxon>Tracheophyta</taxon>
        <taxon>Spermatophyta</taxon>
        <taxon>Magnoliopsida</taxon>
        <taxon>eudicotyledons</taxon>
        <taxon>Gunneridae</taxon>
        <taxon>Pentapetalae</taxon>
        <taxon>asterids</taxon>
        <taxon>lamiids</taxon>
        <taxon>Solanales</taxon>
        <taxon>Convolvulaceae</taxon>
        <taxon>Cuscuteae</taxon>
        <taxon>Cuscuta</taxon>
        <taxon>Cuscuta subgen. Cuscuta</taxon>
    </lineage>
</organism>
<feature type="compositionally biased region" description="Acidic residues" evidence="3">
    <location>
        <begin position="427"/>
        <end position="439"/>
    </location>
</feature>
<dbReference type="Pfam" id="PF03004">
    <property type="entry name" value="Transposase_24"/>
    <property type="match status" value="1"/>
</dbReference>
<dbReference type="PANTHER" id="PTHR33144">
    <property type="entry name" value="OS10G0409366 PROTEIN-RELATED"/>
    <property type="match status" value="1"/>
</dbReference>